<evidence type="ECO:0000313" key="5">
    <source>
        <dbReference type="RefSeq" id="XP_017768233.1"/>
    </source>
</evidence>
<dbReference type="Proteomes" id="UP000695000">
    <property type="component" value="Unplaced"/>
</dbReference>
<proteinExistence type="predicted"/>
<dbReference type="InterPro" id="IPR036322">
    <property type="entry name" value="WD40_repeat_dom_sf"/>
</dbReference>
<accession>A0ABM1M0Y3</accession>
<keyword evidence="4" id="KW-1185">Reference proteome</keyword>
<dbReference type="InterPro" id="IPR001680">
    <property type="entry name" value="WD40_rpt"/>
</dbReference>
<dbReference type="Gene3D" id="2.130.10.10">
    <property type="entry name" value="YVTN repeat-like/Quinoprotein amine dehydrogenase"/>
    <property type="match status" value="2"/>
</dbReference>
<dbReference type="PROSITE" id="PS50294">
    <property type="entry name" value="WD_REPEATS_REGION"/>
    <property type="match status" value="1"/>
</dbReference>
<dbReference type="PROSITE" id="PS50082">
    <property type="entry name" value="WD_REPEATS_2"/>
    <property type="match status" value="1"/>
</dbReference>
<evidence type="ECO:0000313" key="4">
    <source>
        <dbReference type="Proteomes" id="UP000695000"/>
    </source>
</evidence>
<feature type="repeat" description="WD" evidence="3">
    <location>
        <begin position="271"/>
        <end position="312"/>
    </location>
</feature>
<dbReference type="SMART" id="SM00320">
    <property type="entry name" value="WD40"/>
    <property type="match status" value="4"/>
</dbReference>
<organism evidence="4 5">
    <name type="scientific">Nicrophorus vespilloides</name>
    <name type="common">Boreal carrion beetle</name>
    <dbReference type="NCBI Taxonomy" id="110193"/>
    <lineage>
        <taxon>Eukaryota</taxon>
        <taxon>Metazoa</taxon>
        <taxon>Ecdysozoa</taxon>
        <taxon>Arthropoda</taxon>
        <taxon>Hexapoda</taxon>
        <taxon>Insecta</taxon>
        <taxon>Pterygota</taxon>
        <taxon>Neoptera</taxon>
        <taxon>Endopterygota</taxon>
        <taxon>Coleoptera</taxon>
        <taxon>Polyphaga</taxon>
        <taxon>Staphyliniformia</taxon>
        <taxon>Silphidae</taxon>
        <taxon>Nicrophorinae</taxon>
        <taxon>Nicrophorus</taxon>
    </lineage>
</organism>
<dbReference type="SUPFAM" id="SSF50978">
    <property type="entry name" value="WD40 repeat-like"/>
    <property type="match status" value="1"/>
</dbReference>
<dbReference type="GeneID" id="108556573"/>
<reference evidence="5" key="1">
    <citation type="submission" date="2025-08" db="UniProtKB">
        <authorList>
            <consortium name="RefSeq"/>
        </authorList>
    </citation>
    <scope>IDENTIFICATION</scope>
    <source>
        <tissue evidence="5">Whole Larva</tissue>
    </source>
</reference>
<evidence type="ECO:0000256" key="2">
    <source>
        <dbReference type="ARBA" id="ARBA00022737"/>
    </source>
</evidence>
<dbReference type="Pfam" id="PF00400">
    <property type="entry name" value="WD40"/>
    <property type="match status" value="1"/>
</dbReference>
<gene>
    <name evidence="5" type="primary">LOC108556573</name>
</gene>
<dbReference type="PANTHER" id="PTHR19854">
    <property type="entry name" value="TRANSDUCIN BETA-LIKE 3"/>
    <property type="match status" value="1"/>
</dbReference>
<keyword evidence="2" id="KW-0677">Repeat</keyword>
<protein>
    <submittedName>
        <fullName evidence="5">Guanine nucleotide-binding protein subunit beta-like protein 1</fullName>
    </submittedName>
</protein>
<evidence type="ECO:0000256" key="3">
    <source>
        <dbReference type="PROSITE-ProRule" id="PRU00221"/>
    </source>
</evidence>
<sequence length="312" mass="34436">MALLPPDPLFCLRADMDHIHSVCFLEDGNVANVLVAATDAGLVYFWDLETNRLKFKMSMGSSIQAIHVFGSDLLTQHKDGTITQWIPDEDVHYSSKSSFQCDGGFCKSFAYSNQLLVPMKDAVGILDVTTMELIRSLKVNKECLGQLMAVHRTTLNDGGVYVLGGFESGDVLLWNSEEGSVVGGIKLRECITSLTYDKAMGRGVCVGASKMLQIFTIDKSLKMCLKTEIEITNEGCNVVRLREDKKIFVTGGWDGRLRVFSWKSLRLLAVLDEHKLGVSDVQFSAFPAKGWNKKIIAASSGDGTISLWSLYN</sequence>
<evidence type="ECO:0000256" key="1">
    <source>
        <dbReference type="ARBA" id="ARBA00022574"/>
    </source>
</evidence>
<dbReference type="RefSeq" id="XP_017768233.1">
    <property type="nucleotide sequence ID" value="XM_017912744.1"/>
</dbReference>
<keyword evidence="1 3" id="KW-0853">WD repeat</keyword>
<dbReference type="InterPro" id="IPR015943">
    <property type="entry name" value="WD40/YVTN_repeat-like_dom_sf"/>
</dbReference>
<name>A0ABM1M0Y3_NICVS</name>
<dbReference type="PANTHER" id="PTHR19854:SF1">
    <property type="entry name" value="GUANINE NUCLEOTIDE-BINDING PROTEIN SUBUNIT BETA-LIKE PROTEIN 1"/>
    <property type="match status" value="1"/>
</dbReference>